<dbReference type="Proteomes" id="UP000287651">
    <property type="component" value="Unassembled WGS sequence"/>
</dbReference>
<dbReference type="GO" id="GO:0045892">
    <property type="term" value="P:negative regulation of DNA-templated transcription"/>
    <property type="evidence" value="ECO:0007669"/>
    <property type="project" value="TreeGrafter"/>
</dbReference>
<dbReference type="PANTHER" id="PTHR31413:SF49">
    <property type="entry name" value="NINJA-FAMILY PROTEIN MODD"/>
    <property type="match status" value="1"/>
</dbReference>
<comment type="similarity">
    <text evidence="2 4">Belongs to the Ninja family.</text>
</comment>
<feature type="domain" description="Tify" evidence="7">
    <location>
        <begin position="317"/>
        <end position="350"/>
    </location>
</feature>
<feature type="domain" description="Ethylene-responsive binding factor-associated repression" evidence="6">
    <location>
        <begin position="44"/>
        <end position="79"/>
    </location>
</feature>
<dbReference type="Pfam" id="PF16136">
    <property type="entry name" value="NLS_NINJA_AFP"/>
    <property type="match status" value="1"/>
</dbReference>
<dbReference type="Pfam" id="PF07897">
    <property type="entry name" value="EAR"/>
    <property type="match status" value="1"/>
</dbReference>
<evidence type="ECO:0000256" key="3">
    <source>
        <dbReference type="ARBA" id="ARBA00023242"/>
    </source>
</evidence>
<evidence type="ECO:0000313" key="8">
    <source>
        <dbReference type="EMBL" id="RRT44394.1"/>
    </source>
</evidence>
<accession>A0A426XY59</accession>
<organism evidence="8 9">
    <name type="scientific">Ensete ventricosum</name>
    <name type="common">Abyssinian banana</name>
    <name type="synonym">Musa ensete</name>
    <dbReference type="NCBI Taxonomy" id="4639"/>
    <lineage>
        <taxon>Eukaryota</taxon>
        <taxon>Viridiplantae</taxon>
        <taxon>Streptophyta</taxon>
        <taxon>Embryophyta</taxon>
        <taxon>Tracheophyta</taxon>
        <taxon>Spermatophyta</taxon>
        <taxon>Magnoliopsida</taxon>
        <taxon>Liliopsida</taxon>
        <taxon>Zingiberales</taxon>
        <taxon>Musaceae</taxon>
        <taxon>Ensete</taxon>
    </lineage>
</organism>
<name>A0A426XY59_ENSVE</name>
<sequence>MEHEAGVERERKRLLSGKDRLPRDLLLRFVGNGCGDDTMEATEGDSDEIELTLGLSLGGCFGADPKEKKLFRSSSTASFSSLSCEPEFQVVAAAVLTRTSSLPAETVEDRRKRKEIQSLKRLEAKRKRLVRKNSIRSGAAKPGEKTEEDADGGNGSTADDQTMVDNEELSSLGGSHSGLPARAAVSKRAAAAPAGVPGCFPPVSQGSIGSQGSNSAGKRDDTGAARGIDWCCNLRRAYVTGFGMAGYSNHAETKNGKATVGGDEGVTKKVAARANWMKETERRIMEEMPFVSTRGDGPNGRRVEGFLYKYRKGEEVRIVCVCHGSFLTPAEFVKHAGGGDVPNPLRHIVVNSFPFS</sequence>
<comment type="caution">
    <text evidence="8">The sequence shown here is derived from an EMBL/GenBank/DDBJ whole genome shotgun (WGS) entry which is preliminary data.</text>
</comment>
<evidence type="ECO:0000259" key="7">
    <source>
        <dbReference type="Pfam" id="PF16135"/>
    </source>
</evidence>
<dbReference type="InterPro" id="IPR032308">
    <property type="entry name" value="TDBD"/>
</dbReference>
<dbReference type="GO" id="GO:0005634">
    <property type="term" value="C:nucleus"/>
    <property type="evidence" value="ECO:0007669"/>
    <property type="project" value="UniProtKB-SubCell"/>
</dbReference>
<dbReference type="InterPro" id="IPR031307">
    <property type="entry name" value="Ninja_fam"/>
</dbReference>
<dbReference type="AlphaFoldDB" id="A0A426XY59"/>
<evidence type="ECO:0000256" key="1">
    <source>
        <dbReference type="ARBA" id="ARBA00004123"/>
    </source>
</evidence>
<reference evidence="8 9" key="1">
    <citation type="journal article" date="2014" name="Agronomy (Basel)">
        <title>A Draft Genome Sequence for Ensete ventricosum, the Drought-Tolerant Tree Against Hunger.</title>
        <authorList>
            <person name="Harrison J."/>
            <person name="Moore K.A."/>
            <person name="Paszkiewicz K."/>
            <person name="Jones T."/>
            <person name="Grant M."/>
            <person name="Ambacheew D."/>
            <person name="Muzemil S."/>
            <person name="Studholme D.J."/>
        </authorList>
    </citation>
    <scope>NUCLEOTIDE SEQUENCE [LARGE SCALE GENOMIC DNA]</scope>
</reference>
<feature type="region of interest" description="Disordered" evidence="5">
    <location>
        <begin position="130"/>
        <end position="161"/>
    </location>
</feature>
<proteinExistence type="inferred from homology"/>
<protein>
    <recommendedName>
        <fullName evidence="4">Ninja-family protein</fullName>
    </recommendedName>
    <alternativeName>
        <fullName evidence="4">ABI-binding protein</fullName>
    </alternativeName>
</protein>
<dbReference type="InterPro" id="IPR032310">
    <property type="entry name" value="NLS_NINJA_AFP-like"/>
</dbReference>
<comment type="subcellular location">
    <subcellularLocation>
        <location evidence="1 4">Nucleus</location>
    </subcellularLocation>
</comment>
<evidence type="ECO:0000259" key="6">
    <source>
        <dbReference type="Pfam" id="PF07897"/>
    </source>
</evidence>
<feature type="region of interest" description="Disordered" evidence="5">
    <location>
        <begin position="202"/>
        <end position="221"/>
    </location>
</feature>
<feature type="compositionally biased region" description="Low complexity" evidence="5">
    <location>
        <begin position="202"/>
        <end position="216"/>
    </location>
</feature>
<evidence type="ECO:0000256" key="2">
    <source>
        <dbReference type="ARBA" id="ARBA00006081"/>
    </source>
</evidence>
<comment type="function">
    <text evidence="4">Acts as a negative regulator of abscisic acid (ABA) response.</text>
</comment>
<dbReference type="EMBL" id="AMZH03016491">
    <property type="protein sequence ID" value="RRT44394.1"/>
    <property type="molecule type" value="Genomic_DNA"/>
</dbReference>
<evidence type="ECO:0000256" key="4">
    <source>
        <dbReference type="RuleBase" id="RU369029"/>
    </source>
</evidence>
<evidence type="ECO:0000313" key="9">
    <source>
        <dbReference type="Proteomes" id="UP000287651"/>
    </source>
</evidence>
<evidence type="ECO:0000256" key="5">
    <source>
        <dbReference type="SAM" id="MobiDB-lite"/>
    </source>
</evidence>
<gene>
    <name evidence="8" type="ORF">B296_00055770</name>
</gene>
<dbReference type="GO" id="GO:0007165">
    <property type="term" value="P:signal transduction"/>
    <property type="evidence" value="ECO:0007669"/>
    <property type="project" value="InterPro"/>
</dbReference>
<dbReference type="PANTHER" id="PTHR31413">
    <property type="entry name" value="AFP HOMOLOG 2"/>
    <property type="match status" value="1"/>
</dbReference>
<keyword evidence="3 4" id="KW-0539">Nucleus</keyword>
<dbReference type="InterPro" id="IPR012463">
    <property type="entry name" value="Ninja_motif"/>
</dbReference>
<dbReference type="Pfam" id="PF16135">
    <property type="entry name" value="TDBD"/>
    <property type="match status" value="1"/>
</dbReference>